<protein>
    <submittedName>
        <fullName evidence="1">Uncharacterized protein</fullName>
    </submittedName>
</protein>
<dbReference type="OrthoDB" id="10049357at2759"/>
<name>A0A4C1ZIH7_EUMVA</name>
<reference evidence="1 2" key="1">
    <citation type="journal article" date="2019" name="Commun. Biol.">
        <title>The bagworm genome reveals a unique fibroin gene that provides high tensile strength.</title>
        <authorList>
            <person name="Kono N."/>
            <person name="Nakamura H."/>
            <person name="Ohtoshi R."/>
            <person name="Tomita M."/>
            <person name="Numata K."/>
            <person name="Arakawa K."/>
        </authorList>
    </citation>
    <scope>NUCLEOTIDE SEQUENCE [LARGE SCALE GENOMIC DNA]</scope>
</reference>
<dbReference type="AlphaFoldDB" id="A0A4C1ZIH7"/>
<accession>A0A4C1ZIH7</accession>
<dbReference type="Proteomes" id="UP000299102">
    <property type="component" value="Unassembled WGS sequence"/>
</dbReference>
<dbReference type="EMBL" id="BGZK01001826">
    <property type="protein sequence ID" value="GBP86953.1"/>
    <property type="molecule type" value="Genomic_DNA"/>
</dbReference>
<dbReference type="PANTHER" id="PTHR47331">
    <property type="entry name" value="PHD-TYPE DOMAIN-CONTAINING PROTEIN"/>
    <property type="match status" value="1"/>
</dbReference>
<comment type="caution">
    <text evidence="1">The sequence shown here is derived from an EMBL/GenBank/DDBJ whole genome shotgun (WGS) entry which is preliminary data.</text>
</comment>
<proteinExistence type="predicted"/>
<gene>
    <name evidence="1" type="ORF">EVAR_62797_1</name>
</gene>
<keyword evidence="2" id="KW-1185">Reference proteome</keyword>
<organism evidence="1 2">
    <name type="scientific">Eumeta variegata</name>
    <name type="common">Bagworm moth</name>
    <name type="synonym">Eumeta japonica</name>
    <dbReference type="NCBI Taxonomy" id="151549"/>
    <lineage>
        <taxon>Eukaryota</taxon>
        <taxon>Metazoa</taxon>
        <taxon>Ecdysozoa</taxon>
        <taxon>Arthropoda</taxon>
        <taxon>Hexapoda</taxon>
        <taxon>Insecta</taxon>
        <taxon>Pterygota</taxon>
        <taxon>Neoptera</taxon>
        <taxon>Endopterygota</taxon>
        <taxon>Lepidoptera</taxon>
        <taxon>Glossata</taxon>
        <taxon>Ditrysia</taxon>
        <taxon>Tineoidea</taxon>
        <taxon>Psychidae</taxon>
        <taxon>Oiketicinae</taxon>
        <taxon>Eumeta</taxon>
    </lineage>
</organism>
<evidence type="ECO:0000313" key="2">
    <source>
        <dbReference type="Proteomes" id="UP000299102"/>
    </source>
</evidence>
<dbReference type="PANTHER" id="PTHR47331:SF1">
    <property type="entry name" value="GAG-LIKE PROTEIN"/>
    <property type="match status" value="1"/>
</dbReference>
<sequence>MALRRLIARRGQPLVIYSNNATSFIGARAELQRAWVEIASKATLNARAPKEEVVYTIPLEAEKIVNSRPMTHVSVDATDLVAFTPNHFLLGSASGQPPLGRFDDADLSRREHTNAAWEGRLDKSGGREDKQWGAAATDHLCDCPASRQGGFPGG</sequence>
<evidence type="ECO:0000313" key="1">
    <source>
        <dbReference type="EMBL" id="GBP86953.1"/>
    </source>
</evidence>